<evidence type="ECO:0000256" key="1">
    <source>
        <dbReference type="ARBA" id="ARBA00006835"/>
    </source>
</evidence>
<dbReference type="InterPro" id="IPR037033">
    <property type="entry name" value="DNA-dir_RNAP_su2_hyb_sf"/>
</dbReference>
<dbReference type="GO" id="GO:0006351">
    <property type="term" value="P:DNA-templated transcription"/>
    <property type="evidence" value="ECO:0007669"/>
    <property type="project" value="InterPro"/>
</dbReference>
<evidence type="ECO:0000256" key="6">
    <source>
        <dbReference type="ARBA" id="ARBA00023163"/>
    </source>
</evidence>
<dbReference type="GO" id="GO:0003677">
    <property type="term" value="F:DNA binding"/>
    <property type="evidence" value="ECO:0007669"/>
    <property type="project" value="InterPro"/>
</dbReference>
<evidence type="ECO:0000256" key="2">
    <source>
        <dbReference type="ARBA" id="ARBA00012418"/>
    </source>
</evidence>
<sequence length="102" mass="11137">MFSLFGKFKHLICRLSCVVSISIFAVAGVESAKALRTPITGNKFSSLHDQKGVCSHSFPSRMTIGMLLEFMASKSAVSHGLSHDGTPFQFNDDYPTVDYCGQ</sequence>
<protein>
    <recommendedName>
        <fullName evidence="2">DNA-directed RNA polymerase</fullName>
        <ecNumber evidence="2">2.7.7.6</ecNumber>
    </recommendedName>
</protein>
<feature type="domain" description="DNA-directed RNA polymerase subunit 2 hybrid-binding" evidence="7">
    <location>
        <begin position="56"/>
        <end position="91"/>
    </location>
</feature>
<keyword evidence="4" id="KW-0808">Transferase</keyword>
<evidence type="ECO:0000256" key="5">
    <source>
        <dbReference type="ARBA" id="ARBA00022695"/>
    </source>
</evidence>
<dbReference type="InterPro" id="IPR015712">
    <property type="entry name" value="DNA-dir_RNA_pol_su2"/>
</dbReference>
<dbReference type="EMBL" id="CAJOBJ010043330">
    <property type="protein sequence ID" value="CAF4337389.1"/>
    <property type="molecule type" value="Genomic_DNA"/>
</dbReference>
<dbReference type="Proteomes" id="UP000681720">
    <property type="component" value="Unassembled WGS sequence"/>
</dbReference>
<gene>
    <name evidence="8" type="ORF">CJN711_LOCUS35993</name>
    <name evidence="10" type="ORF">GIL414_LOCUS27401</name>
    <name evidence="9" type="ORF">SMN809_LOCUS17948</name>
</gene>
<accession>A0A816BF34</accession>
<comment type="similarity">
    <text evidence="1">Belongs to the RNA polymerase beta chain family.</text>
</comment>
<dbReference type="GO" id="GO:0000428">
    <property type="term" value="C:DNA-directed RNA polymerase complex"/>
    <property type="evidence" value="ECO:0007669"/>
    <property type="project" value="UniProtKB-KW"/>
</dbReference>
<reference evidence="8" key="1">
    <citation type="submission" date="2021-02" db="EMBL/GenBank/DDBJ databases">
        <authorList>
            <person name="Nowell W R."/>
        </authorList>
    </citation>
    <scope>NUCLEOTIDE SEQUENCE</scope>
</reference>
<organism evidence="8 11">
    <name type="scientific">Rotaria magnacalcarata</name>
    <dbReference type="NCBI Taxonomy" id="392030"/>
    <lineage>
        <taxon>Eukaryota</taxon>
        <taxon>Metazoa</taxon>
        <taxon>Spiralia</taxon>
        <taxon>Gnathifera</taxon>
        <taxon>Rotifera</taxon>
        <taxon>Eurotatoria</taxon>
        <taxon>Bdelloidea</taxon>
        <taxon>Philodinida</taxon>
        <taxon>Philodinidae</taxon>
        <taxon>Rotaria</taxon>
    </lineage>
</organism>
<keyword evidence="6" id="KW-0804">Transcription</keyword>
<dbReference type="EMBL" id="CAJNOV010017378">
    <property type="protein sequence ID" value="CAF1606881.1"/>
    <property type="molecule type" value="Genomic_DNA"/>
</dbReference>
<name>A0A816BF34_9BILA</name>
<dbReference type="Gene3D" id="2.40.270.10">
    <property type="entry name" value="DNA-directed RNA polymerase, subunit 2, domain 6"/>
    <property type="match status" value="1"/>
</dbReference>
<evidence type="ECO:0000259" key="7">
    <source>
        <dbReference type="Pfam" id="PF00562"/>
    </source>
</evidence>
<dbReference type="AlphaFoldDB" id="A0A816BF34"/>
<evidence type="ECO:0000256" key="4">
    <source>
        <dbReference type="ARBA" id="ARBA00022679"/>
    </source>
</evidence>
<comment type="caution">
    <text evidence="8">The sequence shown here is derived from an EMBL/GenBank/DDBJ whole genome shotgun (WGS) entry which is preliminary data.</text>
</comment>
<evidence type="ECO:0000313" key="11">
    <source>
        <dbReference type="Proteomes" id="UP000663855"/>
    </source>
</evidence>
<dbReference type="SUPFAM" id="SSF64484">
    <property type="entry name" value="beta and beta-prime subunits of DNA dependent RNA-polymerase"/>
    <property type="match status" value="1"/>
</dbReference>
<dbReference type="GO" id="GO:0032549">
    <property type="term" value="F:ribonucleoside binding"/>
    <property type="evidence" value="ECO:0007669"/>
    <property type="project" value="InterPro"/>
</dbReference>
<keyword evidence="3" id="KW-0240">DNA-directed RNA polymerase</keyword>
<dbReference type="PANTHER" id="PTHR20856">
    <property type="entry name" value="DNA-DIRECTED RNA POLYMERASE I SUBUNIT 2"/>
    <property type="match status" value="1"/>
</dbReference>
<dbReference type="GO" id="GO:0003899">
    <property type="term" value="F:DNA-directed RNA polymerase activity"/>
    <property type="evidence" value="ECO:0007669"/>
    <property type="project" value="UniProtKB-EC"/>
</dbReference>
<evidence type="ECO:0000313" key="9">
    <source>
        <dbReference type="EMBL" id="CAF4114121.1"/>
    </source>
</evidence>
<proteinExistence type="inferred from homology"/>
<dbReference type="EC" id="2.7.7.6" evidence="2"/>
<evidence type="ECO:0000313" key="8">
    <source>
        <dbReference type="EMBL" id="CAF1606881.1"/>
    </source>
</evidence>
<keyword evidence="5" id="KW-0548">Nucleotidyltransferase</keyword>
<dbReference type="Proteomes" id="UP000663855">
    <property type="component" value="Unassembled WGS sequence"/>
</dbReference>
<dbReference type="Proteomes" id="UP000676336">
    <property type="component" value="Unassembled WGS sequence"/>
</dbReference>
<dbReference type="InterPro" id="IPR007120">
    <property type="entry name" value="DNA-dir_RNAP_su2_dom"/>
</dbReference>
<dbReference type="EMBL" id="CAJOBI010008493">
    <property type="protein sequence ID" value="CAF4114121.1"/>
    <property type="molecule type" value="Genomic_DNA"/>
</dbReference>
<evidence type="ECO:0000256" key="3">
    <source>
        <dbReference type="ARBA" id="ARBA00022478"/>
    </source>
</evidence>
<dbReference type="Pfam" id="PF00562">
    <property type="entry name" value="RNA_pol_Rpb2_6"/>
    <property type="match status" value="1"/>
</dbReference>
<evidence type="ECO:0000313" key="10">
    <source>
        <dbReference type="EMBL" id="CAF4337389.1"/>
    </source>
</evidence>